<evidence type="ECO:0000313" key="2">
    <source>
        <dbReference type="EMBL" id="VDN58768.1"/>
    </source>
</evidence>
<dbReference type="EMBL" id="UYYG01001172">
    <property type="protein sequence ID" value="VDN58768.1"/>
    <property type="molecule type" value="Genomic_DNA"/>
</dbReference>
<keyword evidence="4" id="KW-1185">Reference proteome</keyword>
<reference evidence="5" key="1">
    <citation type="submission" date="2017-02" db="UniProtKB">
        <authorList>
            <consortium name="WormBaseParasite"/>
        </authorList>
    </citation>
    <scope>IDENTIFICATION</scope>
</reference>
<sequence length="462" mass="52564">MIFRTIQQEATSHSLAHAKCLQRCSCLNTTHSEINGQCIEALADNYDENENGNLQEQSYKLNKFIIDFECRLVGSGCGKNMVLEIVSKVNGYCIDKCVCADNFVENDVECIQCDWEEDDNDNNDNYNSTSKEIEMSCFRGGKCDLYEIFYDIECIQEGHSCGPNMELIIIDKRLSSTNQRRKCIMQCQCVHGYIESNGRCTEITKNMKERTTCIQGGCTLNEAVQDKERIICMRGVCALNEIVRDISCSLNGRFCGQNMAFVLIKRSERRQHYICIMQCKCAEGYDEENGQCIREHGKMSRIKNICLENGCEVGMTIHDEGCHLTGEKCGNNMIFMVVSGGFRDRTYSIYCTQRCNCINSDFIYSKKNSGCEEKTIDDLSSTTSHDTITTGMHDFEMYIVKKYHLDEEISDLGCRLRNLECGINKKFMVVKEFSAEHDPNIKGCIVRCSCIVEGFDGCMQSF</sequence>
<organism evidence="3 5">
    <name type="scientific">Dracunculus medinensis</name>
    <name type="common">Guinea worm</name>
    <dbReference type="NCBI Taxonomy" id="318479"/>
    <lineage>
        <taxon>Eukaryota</taxon>
        <taxon>Metazoa</taxon>
        <taxon>Ecdysozoa</taxon>
        <taxon>Nematoda</taxon>
        <taxon>Chromadorea</taxon>
        <taxon>Rhabditida</taxon>
        <taxon>Spirurina</taxon>
        <taxon>Dracunculoidea</taxon>
        <taxon>Dracunculidae</taxon>
        <taxon>Dracunculus</taxon>
    </lineage>
</organism>
<gene>
    <name evidence="2" type="ORF">DME_LOCUS8741</name>
</gene>
<name>A0A0N4UCF0_DRAME</name>
<reference evidence="2 4" key="2">
    <citation type="submission" date="2018-11" db="EMBL/GenBank/DDBJ databases">
        <authorList>
            <consortium name="Pathogen Informatics"/>
        </authorList>
    </citation>
    <scope>NUCLEOTIDE SEQUENCE [LARGE SCALE GENOMIC DNA]</scope>
</reference>
<dbReference type="Proteomes" id="UP000274756">
    <property type="component" value="Unassembled WGS sequence"/>
</dbReference>
<dbReference type="InterPro" id="IPR054450">
    <property type="entry name" value="TIL-like_dom"/>
</dbReference>
<feature type="domain" description="TIL-like" evidence="1">
    <location>
        <begin position="157"/>
        <end position="201"/>
    </location>
</feature>
<evidence type="ECO:0000313" key="3">
    <source>
        <dbReference type="Proteomes" id="UP000038040"/>
    </source>
</evidence>
<dbReference type="AlphaFoldDB" id="A0A0N4UCF0"/>
<proteinExistence type="predicted"/>
<dbReference type="Pfam" id="PF22897">
    <property type="entry name" value="TIL_2"/>
    <property type="match status" value="4"/>
</dbReference>
<accession>A0A0N4UCF0</accession>
<feature type="domain" description="TIL-like" evidence="1">
    <location>
        <begin position="252"/>
        <end position="294"/>
    </location>
</feature>
<dbReference type="OrthoDB" id="409374at2759"/>
<feature type="domain" description="TIL-like" evidence="1">
    <location>
        <begin position="73"/>
        <end position="112"/>
    </location>
</feature>
<protein>
    <submittedName>
        <fullName evidence="5">EB domain-containing protein</fullName>
    </submittedName>
</protein>
<dbReference type="WBParaSite" id="DME_0000494201-mRNA-1">
    <property type="protein sequence ID" value="DME_0000494201-mRNA-1"/>
    <property type="gene ID" value="DME_0000494201"/>
</dbReference>
<evidence type="ECO:0000313" key="5">
    <source>
        <dbReference type="WBParaSite" id="DME_0000494201-mRNA-1"/>
    </source>
</evidence>
<dbReference type="Proteomes" id="UP000038040">
    <property type="component" value="Unplaced"/>
</dbReference>
<feature type="domain" description="TIL-like" evidence="1">
    <location>
        <begin position="325"/>
        <end position="363"/>
    </location>
</feature>
<evidence type="ECO:0000313" key="4">
    <source>
        <dbReference type="Proteomes" id="UP000274756"/>
    </source>
</evidence>
<evidence type="ECO:0000259" key="1">
    <source>
        <dbReference type="Pfam" id="PF22897"/>
    </source>
</evidence>